<dbReference type="Proteomes" id="UP000231586">
    <property type="component" value="Unassembled WGS sequence"/>
</dbReference>
<evidence type="ECO:0000313" key="2">
    <source>
        <dbReference type="Proteomes" id="UP000231586"/>
    </source>
</evidence>
<organism evidence="1 2">
    <name type="scientific">Luteimicrobium subarcticum</name>
    <dbReference type="NCBI Taxonomy" id="620910"/>
    <lineage>
        <taxon>Bacteria</taxon>
        <taxon>Bacillati</taxon>
        <taxon>Actinomycetota</taxon>
        <taxon>Actinomycetes</taxon>
        <taxon>Micrococcales</taxon>
        <taxon>Luteimicrobium</taxon>
    </lineage>
</organism>
<proteinExistence type="predicted"/>
<evidence type="ECO:0000313" key="1">
    <source>
        <dbReference type="EMBL" id="PJI86636.1"/>
    </source>
</evidence>
<name>A0A2M8W6T4_9MICO</name>
<reference evidence="1 2" key="1">
    <citation type="submission" date="2017-11" db="EMBL/GenBank/DDBJ databases">
        <title>Genomic Encyclopedia of Archaeal and Bacterial Type Strains, Phase II (KMG-II): From Individual Species to Whole Genera.</title>
        <authorList>
            <person name="Goeker M."/>
        </authorList>
    </citation>
    <scope>NUCLEOTIDE SEQUENCE [LARGE SCALE GENOMIC DNA]</scope>
    <source>
        <strain evidence="1 2">DSM 22413</strain>
    </source>
</reference>
<comment type="caution">
    <text evidence="1">The sequence shown here is derived from an EMBL/GenBank/DDBJ whole genome shotgun (WGS) entry which is preliminary data.</text>
</comment>
<keyword evidence="2" id="KW-1185">Reference proteome</keyword>
<sequence>MPDAVLVGGSAAALYAHHRFSLDHDHVVAHLRDRFDAVLEALEREGDWITNRVTPGTIILGELGGIESRVRQLIRTRPLEVEEVRVRSGRALRVPTMDETLRIKGYLVVKRNQARDYLDVAALADAAGLTHAGAVLAQIDDYYADGVHDESPVASQLAAQLADPRPRDASVVRTFASYKGVAPKWQRWENVVETSQVLADLMTGGQ</sequence>
<accession>A0A2M8W6T4</accession>
<gene>
    <name evidence="1" type="ORF">CLV34_2556</name>
</gene>
<dbReference type="AlphaFoldDB" id="A0A2M8W6T4"/>
<protein>
    <recommendedName>
        <fullName evidence="3">Nucleotidyltransferase AbiEii toxin of type IV toxin-antitoxin system</fullName>
    </recommendedName>
</protein>
<dbReference type="EMBL" id="PGTZ01000010">
    <property type="protein sequence ID" value="PJI86636.1"/>
    <property type="molecule type" value="Genomic_DNA"/>
</dbReference>
<evidence type="ECO:0008006" key="3">
    <source>
        <dbReference type="Google" id="ProtNLM"/>
    </source>
</evidence>